<dbReference type="SUPFAM" id="SSF53067">
    <property type="entry name" value="Actin-like ATPase domain"/>
    <property type="match status" value="2"/>
</dbReference>
<dbReference type="PANTHER" id="PTHR43095:SF5">
    <property type="entry name" value="XYLULOSE KINASE"/>
    <property type="match status" value="1"/>
</dbReference>
<dbReference type="InterPro" id="IPR043129">
    <property type="entry name" value="ATPase_NBD"/>
</dbReference>
<keyword evidence="3" id="KW-0808">Transferase</keyword>
<dbReference type="Pfam" id="PF02782">
    <property type="entry name" value="FGGY_C"/>
    <property type="match status" value="1"/>
</dbReference>
<dbReference type="PANTHER" id="PTHR43095">
    <property type="entry name" value="SUGAR KINASE"/>
    <property type="match status" value="1"/>
</dbReference>
<proteinExistence type="inferred from homology"/>
<evidence type="ECO:0000256" key="3">
    <source>
        <dbReference type="ARBA" id="ARBA00022679"/>
    </source>
</evidence>
<dbReference type="Proteomes" id="UP000269019">
    <property type="component" value="Chromosome"/>
</dbReference>
<accession>A0A3G6J8L2</accession>
<name>A0A3G6J8L2_9CORY</name>
<sequence length="576" mass="61133">MVSSTAVTAQSPDLQRCHLGVEFGSTRIKAILIDERGGVLAHGSYRWQPHQEQGLFSYHYDEAFTGLRQAYSAVKQHIVAEYGVTIRTLGSITISGMMHGYIPLGEDFTPVAAFRTWQNTNTGDAAAQLSAALEKHIPLRWSCAHYFQALLDSEPHISQTRYLTTLAGYIHVHLCGEFVLGLGDAAGMFPLAADGHRYDPAAIKRFDDLTEPLGATGSMSDLLPRPLPAGAFAGRLTEKGAQLLDPAGDLQAGIVLAPPEADAATSLVTTNVVTPGLGGISAGTSIFAMVVLDKPLAAPLEEVDIVATPDGHHVAMVHCNNCAQEIDAWADFVRSVITLTGQKCDDATLYRLLFTAAGLSVGDSNSYAAINYHVGEHSTQVTHGIPIMARHPDAVFALGPVMRSVIMSSFVTLRFGLERLSNKASMTISHLVAQGGVFTVPEVAQRILSGMLGVPIGVPNESAQGGAYGAALLGLYLATITERHEQAGTPGDSLDSVASDTAGGEIASSVQAAAPAAQQYSTASPQSLSSFLQQILENSLTVSTVEPDPATQEECDRFAARYELLLPIERKLGEIF</sequence>
<dbReference type="InterPro" id="IPR018484">
    <property type="entry name" value="FGGY_N"/>
</dbReference>
<dbReference type="Pfam" id="PF00370">
    <property type="entry name" value="FGGY_N"/>
    <property type="match status" value="1"/>
</dbReference>
<dbReference type="GO" id="GO:0016301">
    <property type="term" value="F:kinase activity"/>
    <property type="evidence" value="ECO:0007669"/>
    <property type="project" value="UniProtKB-KW"/>
</dbReference>
<dbReference type="AlphaFoldDB" id="A0A3G6J8L2"/>
<keyword evidence="2" id="KW-0859">Xylose metabolism</keyword>
<keyword evidence="2" id="KW-0119">Carbohydrate metabolism</keyword>
<dbReference type="InterPro" id="IPR050406">
    <property type="entry name" value="FGGY_Carb_Kinase"/>
</dbReference>
<dbReference type="EMBL" id="CP033896">
    <property type="protein sequence ID" value="AZA13228.1"/>
    <property type="molecule type" value="Genomic_DNA"/>
</dbReference>
<gene>
    <name evidence="7" type="ORF">CCHOA_04095</name>
</gene>
<dbReference type="Gene3D" id="3.30.420.40">
    <property type="match status" value="2"/>
</dbReference>
<evidence type="ECO:0000259" key="5">
    <source>
        <dbReference type="Pfam" id="PF00370"/>
    </source>
</evidence>
<evidence type="ECO:0000256" key="4">
    <source>
        <dbReference type="ARBA" id="ARBA00022777"/>
    </source>
</evidence>
<dbReference type="KEGG" id="ccho:CCHOA_04095"/>
<organism evidence="7 8">
    <name type="scientific">Corynebacterium choanae</name>
    <dbReference type="NCBI Taxonomy" id="1862358"/>
    <lineage>
        <taxon>Bacteria</taxon>
        <taxon>Bacillati</taxon>
        <taxon>Actinomycetota</taxon>
        <taxon>Actinomycetes</taxon>
        <taxon>Mycobacteriales</taxon>
        <taxon>Corynebacteriaceae</taxon>
        <taxon>Corynebacterium</taxon>
    </lineage>
</organism>
<dbReference type="GO" id="GO:0042732">
    <property type="term" value="P:D-xylose metabolic process"/>
    <property type="evidence" value="ECO:0007669"/>
    <property type="project" value="UniProtKB-KW"/>
</dbReference>
<evidence type="ECO:0000259" key="6">
    <source>
        <dbReference type="Pfam" id="PF02782"/>
    </source>
</evidence>
<dbReference type="InterPro" id="IPR018485">
    <property type="entry name" value="FGGY_C"/>
</dbReference>
<evidence type="ECO:0000256" key="1">
    <source>
        <dbReference type="ARBA" id="ARBA00009156"/>
    </source>
</evidence>
<evidence type="ECO:0000256" key="2">
    <source>
        <dbReference type="ARBA" id="ARBA00022629"/>
    </source>
</evidence>
<keyword evidence="8" id="KW-1185">Reference proteome</keyword>
<comment type="similarity">
    <text evidence="1">Belongs to the FGGY kinase family.</text>
</comment>
<reference evidence="7 8" key="1">
    <citation type="submission" date="2018-11" db="EMBL/GenBank/DDBJ databases">
        <authorList>
            <person name="Kleinhagauer T."/>
            <person name="Glaeser S.P."/>
            <person name="Spergser J."/>
            <person name="Ruckert C."/>
            <person name="Kaempfer P."/>
            <person name="Busse H.-J."/>
        </authorList>
    </citation>
    <scope>NUCLEOTIDE SEQUENCE [LARGE SCALE GENOMIC DNA]</scope>
    <source>
        <strain evidence="7 8">200CH</strain>
    </source>
</reference>
<evidence type="ECO:0000313" key="8">
    <source>
        <dbReference type="Proteomes" id="UP000269019"/>
    </source>
</evidence>
<keyword evidence="4 7" id="KW-0418">Kinase</keyword>
<dbReference type="OrthoDB" id="9760563at2"/>
<protein>
    <submittedName>
        <fullName evidence="7">Ribulokinase</fullName>
    </submittedName>
</protein>
<evidence type="ECO:0000313" key="7">
    <source>
        <dbReference type="EMBL" id="AZA13228.1"/>
    </source>
</evidence>
<feature type="domain" description="Carbohydrate kinase FGGY C-terminal" evidence="6">
    <location>
        <begin position="280"/>
        <end position="476"/>
    </location>
</feature>
<dbReference type="RefSeq" id="WP_123927039.1">
    <property type="nucleotide sequence ID" value="NZ_CP033896.1"/>
</dbReference>
<feature type="domain" description="Carbohydrate kinase FGGY N-terminal" evidence="5">
    <location>
        <begin position="19"/>
        <end position="206"/>
    </location>
</feature>